<keyword evidence="2" id="KW-1185">Reference proteome</keyword>
<evidence type="ECO:0000313" key="2">
    <source>
        <dbReference type="Proteomes" id="UP000515135"/>
    </source>
</evidence>
<proteinExistence type="predicted"/>
<evidence type="ECO:0000256" key="1">
    <source>
        <dbReference type="SAM" id="MobiDB-lite"/>
    </source>
</evidence>
<reference evidence="3" key="1">
    <citation type="submission" date="2025-08" db="UniProtKB">
        <authorList>
            <consortium name="RefSeq"/>
        </authorList>
    </citation>
    <scope>IDENTIFICATION</scope>
    <source>
        <tissue evidence="3">Gonad</tissue>
    </source>
</reference>
<dbReference type="RefSeq" id="XP_019625022.1">
    <property type="nucleotide sequence ID" value="XM_019769463.1"/>
</dbReference>
<dbReference type="Proteomes" id="UP000515135">
    <property type="component" value="Unplaced"/>
</dbReference>
<feature type="region of interest" description="Disordered" evidence="1">
    <location>
        <begin position="1"/>
        <end position="49"/>
    </location>
</feature>
<evidence type="ECO:0000313" key="3">
    <source>
        <dbReference type="RefSeq" id="XP_019625022.1"/>
    </source>
</evidence>
<dbReference type="OrthoDB" id="10359541at2759"/>
<dbReference type="KEGG" id="bbel:109470502"/>
<feature type="region of interest" description="Disordered" evidence="1">
    <location>
        <begin position="71"/>
        <end position="106"/>
    </location>
</feature>
<accession>A0A6P4Z1S3</accession>
<sequence>MSPPRKSARVARRREDLGPPQPTDGGNGLTPEGDITSPPRKVPNKPKLTMKTLQQQLQDLQQITAQLVNKLDSSTPGHGPTGVLSPDDQNPAHSRAEPETSSQNNTLQTLQNNYVTTHSSTPSSSTGVSVSDCIYATSVLPASSQAGSTRPIGHNLPLSTTTPLSLATGIIPVYTTSSSWGLQPPYLPPATGNPTGQVQGLGSTLASNIIGTPSVTHTVSTATCVEPASALGNPVSARNLDNELFQAGVHLPLDTGISEVMKEKMARQIC</sequence>
<dbReference type="AlphaFoldDB" id="A0A6P4Z1S3"/>
<name>A0A6P4Z1S3_BRABE</name>
<dbReference type="GeneID" id="109470502"/>
<feature type="compositionally biased region" description="Basic residues" evidence="1">
    <location>
        <begin position="1"/>
        <end position="12"/>
    </location>
</feature>
<organism evidence="2 3">
    <name type="scientific">Branchiostoma belcheri</name>
    <name type="common">Amphioxus</name>
    <dbReference type="NCBI Taxonomy" id="7741"/>
    <lineage>
        <taxon>Eukaryota</taxon>
        <taxon>Metazoa</taxon>
        <taxon>Chordata</taxon>
        <taxon>Cephalochordata</taxon>
        <taxon>Leptocardii</taxon>
        <taxon>Amphioxiformes</taxon>
        <taxon>Branchiostomatidae</taxon>
        <taxon>Branchiostoma</taxon>
    </lineage>
</organism>
<protein>
    <submittedName>
        <fullName evidence="3">Uncharacterized protein LOC109470502</fullName>
    </submittedName>
</protein>
<gene>
    <name evidence="3" type="primary">LOC109470502</name>
</gene>